<dbReference type="GO" id="GO:0008270">
    <property type="term" value="F:zinc ion binding"/>
    <property type="evidence" value="ECO:0007669"/>
    <property type="project" value="TreeGrafter"/>
</dbReference>
<evidence type="ECO:0000256" key="4">
    <source>
        <dbReference type="SAM" id="MobiDB-lite"/>
    </source>
</evidence>
<dbReference type="GO" id="GO:0009277">
    <property type="term" value="C:fungal-type cell wall"/>
    <property type="evidence" value="ECO:0007669"/>
    <property type="project" value="TreeGrafter"/>
</dbReference>
<dbReference type="RefSeq" id="XP_020077368.1">
    <property type="nucleotide sequence ID" value="XM_020219690.1"/>
</dbReference>
<protein>
    <recommendedName>
        <fullName evidence="6">Putative peptidase domain-containing protein</fullName>
    </recommendedName>
</protein>
<organism evidence="7 8">
    <name type="scientific">Hyphopichia burtonii NRRL Y-1933</name>
    <dbReference type="NCBI Taxonomy" id="984485"/>
    <lineage>
        <taxon>Eukaryota</taxon>
        <taxon>Fungi</taxon>
        <taxon>Dikarya</taxon>
        <taxon>Ascomycota</taxon>
        <taxon>Saccharomycotina</taxon>
        <taxon>Pichiomycetes</taxon>
        <taxon>Debaryomycetaceae</taxon>
        <taxon>Hyphopichia</taxon>
    </lineage>
</organism>
<dbReference type="GO" id="GO:0005178">
    <property type="term" value="F:integrin binding"/>
    <property type="evidence" value="ECO:0007669"/>
    <property type="project" value="TreeGrafter"/>
</dbReference>
<keyword evidence="2" id="KW-0325">Glycoprotein</keyword>
<feature type="compositionally biased region" description="Basic and acidic residues" evidence="4">
    <location>
        <begin position="270"/>
        <end position="281"/>
    </location>
</feature>
<evidence type="ECO:0000256" key="3">
    <source>
        <dbReference type="ARBA" id="ARBA00060890"/>
    </source>
</evidence>
<dbReference type="Gene3D" id="3.40.390.10">
    <property type="entry name" value="Collagenase (Catalytic Domain)"/>
    <property type="match status" value="1"/>
</dbReference>
<accession>A0A1E4RM88</accession>
<keyword evidence="1 5" id="KW-0732">Signal</keyword>
<dbReference type="OrthoDB" id="4689212at2759"/>
<evidence type="ECO:0000259" key="6">
    <source>
        <dbReference type="Pfam" id="PF13933"/>
    </source>
</evidence>
<evidence type="ECO:0000313" key="8">
    <source>
        <dbReference type="Proteomes" id="UP000095085"/>
    </source>
</evidence>
<dbReference type="GO" id="GO:0005576">
    <property type="term" value="C:extracellular region"/>
    <property type="evidence" value="ECO:0007669"/>
    <property type="project" value="TreeGrafter"/>
</dbReference>
<name>A0A1E4RM88_9ASCO</name>
<dbReference type="InterPro" id="IPR039124">
    <property type="entry name" value="PRA1-like"/>
</dbReference>
<dbReference type="GO" id="GO:0008237">
    <property type="term" value="F:metallopeptidase activity"/>
    <property type="evidence" value="ECO:0007669"/>
    <property type="project" value="InterPro"/>
</dbReference>
<proteinExistence type="inferred from homology"/>
<dbReference type="InterPro" id="IPR029482">
    <property type="entry name" value="HRXXH"/>
</dbReference>
<dbReference type="Proteomes" id="UP000095085">
    <property type="component" value="Unassembled WGS sequence"/>
</dbReference>
<dbReference type="STRING" id="984485.A0A1E4RM88"/>
<evidence type="ECO:0000313" key="7">
    <source>
        <dbReference type="EMBL" id="ODV68301.1"/>
    </source>
</evidence>
<feature type="compositionally biased region" description="Basic and acidic residues" evidence="4">
    <location>
        <begin position="245"/>
        <end position="255"/>
    </location>
</feature>
<evidence type="ECO:0000256" key="5">
    <source>
        <dbReference type="SAM" id="SignalP"/>
    </source>
</evidence>
<feature type="compositionally biased region" description="Polar residues" evidence="4">
    <location>
        <begin position="257"/>
        <end position="267"/>
    </location>
</feature>
<dbReference type="CDD" id="cd11307">
    <property type="entry name" value="M35_Asp_f2_like"/>
    <property type="match status" value="1"/>
</dbReference>
<dbReference type="AlphaFoldDB" id="A0A1E4RM88"/>
<feature type="domain" description="Putative peptidase" evidence="6">
    <location>
        <begin position="6"/>
        <end position="245"/>
    </location>
</feature>
<feature type="chain" id="PRO_5009162355" description="Putative peptidase domain-containing protein" evidence="5">
    <location>
        <begin position="17"/>
        <end position="281"/>
    </location>
</feature>
<keyword evidence="8" id="KW-1185">Reference proteome</keyword>
<dbReference type="Pfam" id="PF13933">
    <property type="entry name" value="HRXXH"/>
    <property type="match status" value="1"/>
</dbReference>
<dbReference type="SUPFAM" id="SSF55486">
    <property type="entry name" value="Metalloproteases ('zincins'), catalytic domain"/>
    <property type="match status" value="1"/>
</dbReference>
<dbReference type="InterPro" id="IPR024079">
    <property type="entry name" value="MetalloPept_cat_dom_sf"/>
</dbReference>
<gene>
    <name evidence="7" type="ORF">HYPBUDRAFT_138773</name>
</gene>
<reference evidence="8" key="1">
    <citation type="submission" date="2016-05" db="EMBL/GenBank/DDBJ databases">
        <title>Comparative genomics of biotechnologically important yeasts.</title>
        <authorList>
            <consortium name="DOE Joint Genome Institute"/>
            <person name="Riley R."/>
            <person name="Haridas S."/>
            <person name="Wolfe K.H."/>
            <person name="Lopes M.R."/>
            <person name="Hittinger C.T."/>
            <person name="Goker M."/>
            <person name="Salamov A."/>
            <person name="Wisecaver J."/>
            <person name="Long T.M."/>
            <person name="Aerts A.L."/>
            <person name="Barry K."/>
            <person name="Choi C."/>
            <person name="Clum A."/>
            <person name="Coughlan A.Y."/>
            <person name="Deshpande S."/>
            <person name="Douglass A.P."/>
            <person name="Hanson S.J."/>
            <person name="Klenk H.-P."/>
            <person name="Labutti K."/>
            <person name="Lapidus A."/>
            <person name="Lindquist E."/>
            <person name="Lipzen A."/>
            <person name="Meier-Kolthoff J.P."/>
            <person name="Ohm R.A."/>
            <person name="Otillar R.P."/>
            <person name="Pangilinan J."/>
            <person name="Peng Y."/>
            <person name="Rokas A."/>
            <person name="Rosa C.A."/>
            <person name="Scheuner C."/>
            <person name="Sibirny A.A."/>
            <person name="Slot J.C."/>
            <person name="Stielow J.B."/>
            <person name="Sun H."/>
            <person name="Kurtzman C.P."/>
            <person name="Blackwell M."/>
            <person name="Grigoriev I.V."/>
            <person name="Jeffries T.W."/>
        </authorList>
    </citation>
    <scope>NUCLEOTIDE SEQUENCE [LARGE SCALE GENOMIC DNA]</scope>
    <source>
        <strain evidence="8">NRRL Y-1933</strain>
    </source>
</reference>
<evidence type="ECO:0000256" key="2">
    <source>
        <dbReference type="ARBA" id="ARBA00023180"/>
    </source>
</evidence>
<dbReference type="FunFam" id="3.40.390.10:FF:000043">
    <property type="entry name" value="Major allergen Asp F2"/>
    <property type="match status" value="1"/>
</dbReference>
<sequence>MRFIFLSFCFIAAVNCASSSSEPTVTSIVDSSSTYDWTDGWQQEFPIHKSCNDTQFNQLAKALQETKELAAHARDHTVRFGNESKFFRKYFGDDSPSGEVIGIFDNVVRADKSGVLFRCDDIDNNCQNAGWAGHWRGENATDQTVICDLSYSSRQYLSQICSLGFTVANSKNSVYWAADLLHRVWHTDKLGQGIVGHYADTYKECLDLAKSNSSEAVRNSATLRYYALDVYAYDIAVPGKGCTGKSDHSDSKDSNSETATKSDSNGGTECHTHSDGETHCV</sequence>
<dbReference type="PANTHER" id="PTHR39399:SF1">
    <property type="entry name" value="PROTEIN ZPS1"/>
    <property type="match status" value="1"/>
</dbReference>
<dbReference type="GO" id="GO:0009986">
    <property type="term" value="C:cell surface"/>
    <property type="evidence" value="ECO:0007669"/>
    <property type="project" value="TreeGrafter"/>
</dbReference>
<feature type="region of interest" description="Disordered" evidence="4">
    <location>
        <begin position="242"/>
        <end position="281"/>
    </location>
</feature>
<comment type="similarity">
    <text evidence="3">Belongs to the ZPS1 family.</text>
</comment>
<evidence type="ECO:0000256" key="1">
    <source>
        <dbReference type="ARBA" id="ARBA00022729"/>
    </source>
</evidence>
<feature type="signal peptide" evidence="5">
    <location>
        <begin position="1"/>
        <end position="16"/>
    </location>
</feature>
<dbReference type="PANTHER" id="PTHR39399">
    <property type="entry name" value="PROTEIN ZPS1"/>
    <property type="match status" value="1"/>
</dbReference>
<dbReference type="GeneID" id="30994240"/>
<dbReference type="EMBL" id="KV454540">
    <property type="protein sequence ID" value="ODV68301.1"/>
    <property type="molecule type" value="Genomic_DNA"/>
</dbReference>